<dbReference type="PANTHER" id="PTHR13847">
    <property type="entry name" value="SARCOSINE DEHYDROGENASE-RELATED"/>
    <property type="match status" value="1"/>
</dbReference>
<dbReference type="PANTHER" id="PTHR13847:SF287">
    <property type="entry name" value="FAD-DEPENDENT OXIDOREDUCTASE DOMAIN-CONTAINING PROTEIN 1"/>
    <property type="match status" value="1"/>
</dbReference>
<evidence type="ECO:0000313" key="3">
    <source>
        <dbReference type="EMBL" id="CAB3750250.1"/>
    </source>
</evidence>
<dbReference type="Pfam" id="PF01266">
    <property type="entry name" value="DAO"/>
    <property type="match status" value="1"/>
</dbReference>
<dbReference type="GO" id="GO:0050622">
    <property type="term" value="F:glycine dehydrogenase (cyanide-forming) activity"/>
    <property type="evidence" value="ECO:0007669"/>
    <property type="project" value="UniProtKB-EC"/>
</dbReference>
<gene>
    <name evidence="3" type="primary">hcnC</name>
    <name evidence="3" type="ORF">LMG29739_01007</name>
</gene>
<sequence length="395" mass="41361">MKADALIVGAGIVGAACAAELAARGLRVTVLDAQGIGGGATAAGMGHIVVMHDSPAEFALSRYSRDLWLELAPRLRARDAFARCGTLWVAADDEEWQAAQVMHDAFAAQRVSSQLLDASALRACEPALAHGMAGGLRVERDSIVYAPAAAQWLLTLSPAAARIDVRLGARAVAVDARSVTLDDGERIEAAHVIVANGAAATELVRSLPIQPKKGHLLITDRYPGLIRHQLLELGYIKSAHHAAGTSVAFNAQPRPTGQLLIGSSRQFDTNDPAVEMPVLAHMLRRAARYLPALPGLNGIRAWTGFRAATPDGLPLIGRVEEPGAGHPERDYSEAIRPEAGHSTAGVWLAVGHEGLGVTTSLATAQLLAAQITGGAAGIPAEPYLPSRFARGVCHA</sequence>
<dbReference type="EC" id="1.4.99.5" evidence="3"/>
<reference evidence="3 4" key="1">
    <citation type="submission" date="2020-04" db="EMBL/GenBank/DDBJ databases">
        <authorList>
            <person name="De Canck E."/>
        </authorList>
    </citation>
    <scope>NUCLEOTIDE SEQUENCE [LARGE SCALE GENOMIC DNA]</scope>
    <source>
        <strain evidence="3 4">LMG 29739</strain>
    </source>
</reference>
<dbReference type="SUPFAM" id="SSF51905">
    <property type="entry name" value="FAD/NAD(P)-binding domain"/>
    <property type="match status" value="1"/>
</dbReference>
<dbReference type="Gene3D" id="3.50.50.60">
    <property type="entry name" value="FAD/NAD(P)-binding domain"/>
    <property type="match status" value="1"/>
</dbReference>
<dbReference type="GO" id="GO:0005737">
    <property type="term" value="C:cytoplasm"/>
    <property type="evidence" value="ECO:0007669"/>
    <property type="project" value="TreeGrafter"/>
</dbReference>
<feature type="domain" description="FAD dependent oxidoreductase" evidence="2">
    <location>
        <begin position="4"/>
        <end position="369"/>
    </location>
</feature>
<accession>A0A6J5D7B4</accession>
<keyword evidence="1 3" id="KW-0560">Oxidoreductase</keyword>
<dbReference type="AlphaFoldDB" id="A0A6J5D7B4"/>
<dbReference type="RefSeq" id="WP_175109688.1">
    <property type="nucleotide sequence ID" value="NZ_CADIKF010000005.1"/>
</dbReference>
<keyword evidence="4" id="KW-1185">Reference proteome</keyword>
<dbReference type="Proteomes" id="UP000494329">
    <property type="component" value="Unassembled WGS sequence"/>
</dbReference>
<proteinExistence type="predicted"/>
<dbReference type="Gene3D" id="3.30.9.10">
    <property type="entry name" value="D-Amino Acid Oxidase, subunit A, domain 2"/>
    <property type="match status" value="1"/>
</dbReference>
<dbReference type="InterPro" id="IPR036188">
    <property type="entry name" value="FAD/NAD-bd_sf"/>
</dbReference>
<protein>
    <submittedName>
        <fullName evidence="3">Hydrogen cyanide synthase subunit HcnC</fullName>
        <ecNumber evidence="3">1.4.99.5</ecNumber>
    </submittedName>
</protein>
<dbReference type="SUPFAM" id="SSF54373">
    <property type="entry name" value="FAD-linked reductases, C-terminal domain"/>
    <property type="match status" value="1"/>
</dbReference>
<dbReference type="EMBL" id="CADIKF010000005">
    <property type="protein sequence ID" value="CAB3750250.1"/>
    <property type="molecule type" value="Genomic_DNA"/>
</dbReference>
<name>A0A6J5D7B4_9BURK</name>
<organism evidence="3 4">
    <name type="scientific">Paraburkholderia solisilvae</name>
    <dbReference type="NCBI Taxonomy" id="624376"/>
    <lineage>
        <taxon>Bacteria</taxon>
        <taxon>Pseudomonadati</taxon>
        <taxon>Pseudomonadota</taxon>
        <taxon>Betaproteobacteria</taxon>
        <taxon>Burkholderiales</taxon>
        <taxon>Burkholderiaceae</taxon>
        <taxon>Paraburkholderia</taxon>
    </lineage>
</organism>
<evidence type="ECO:0000313" key="4">
    <source>
        <dbReference type="Proteomes" id="UP000494329"/>
    </source>
</evidence>
<evidence type="ECO:0000259" key="2">
    <source>
        <dbReference type="Pfam" id="PF01266"/>
    </source>
</evidence>
<evidence type="ECO:0000256" key="1">
    <source>
        <dbReference type="ARBA" id="ARBA00023002"/>
    </source>
</evidence>
<dbReference type="PROSITE" id="PS51257">
    <property type="entry name" value="PROKAR_LIPOPROTEIN"/>
    <property type="match status" value="1"/>
</dbReference>
<dbReference type="InterPro" id="IPR006076">
    <property type="entry name" value="FAD-dep_OxRdtase"/>
</dbReference>